<dbReference type="SUPFAM" id="SSF56672">
    <property type="entry name" value="DNA/RNA polymerases"/>
    <property type="match status" value="1"/>
</dbReference>
<dbReference type="EMBL" id="SACR01000004">
    <property type="protein sequence ID" value="RVU45331.1"/>
    <property type="molecule type" value="Genomic_DNA"/>
</dbReference>
<keyword evidence="2" id="KW-1185">Reference proteome</keyword>
<dbReference type="OrthoDB" id="9764911at2"/>
<dbReference type="InterPro" id="IPR043502">
    <property type="entry name" value="DNA/RNA_pol_sf"/>
</dbReference>
<protein>
    <recommendedName>
        <fullName evidence="3">DNA-directed DNA polymerase family A palm domain-containing protein</fullName>
    </recommendedName>
</protein>
<organism evidence="1 2">
    <name type="scientific">Rubrivivax rivuli</name>
    <dbReference type="NCBI Taxonomy" id="1862385"/>
    <lineage>
        <taxon>Bacteria</taxon>
        <taxon>Pseudomonadati</taxon>
        <taxon>Pseudomonadota</taxon>
        <taxon>Betaproteobacteria</taxon>
        <taxon>Burkholderiales</taxon>
        <taxon>Sphaerotilaceae</taxon>
        <taxon>Rubrivivax</taxon>
    </lineage>
</organism>
<evidence type="ECO:0008006" key="3">
    <source>
        <dbReference type="Google" id="ProtNLM"/>
    </source>
</evidence>
<name>A0A437RF10_9BURK</name>
<proteinExistence type="predicted"/>
<sequence>MQALAPHLASGKISNLSLVTTLGEFGMAIRLNAGLISYADRWDRTPEFFGLEGMAVCAVLTPGIEFEVLRLDGTSSGVSYLMKGDVLYCKVPSGGLITYHRPRLAPSPQEWRGLSLSYEGWNSNQKKGPTGWMRMPLYGGLAAENVTQKVARDKQMGAIRGCENAGYRVAMHTYDEIVAEVPEGVGSVEQLEALMVKPDPWNVGWPIKAAGGWRAKRYRKG</sequence>
<evidence type="ECO:0000313" key="1">
    <source>
        <dbReference type="EMBL" id="RVU45331.1"/>
    </source>
</evidence>
<reference evidence="1 2" key="1">
    <citation type="submission" date="2019-01" db="EMBL/GenBank/DDBJ databases">
        <authorList>
            <person name="Chen W.-M."/>
        </authorList>
    </citation>
    <scope>NUCLEOTIDE SEQUENCE [LARGE SCALE GENOMIC DNA]</scope>
    <source>
        <strain evidence="1 2">KYPY4</strain>
    </source>
</reference>
<accession>A0A437RF10</accession>
<dbReference type="AlphaFoldDB" id="A0A437RF10"/>
<dbReference type="Proteomes" id="UP000285575">
    <property type="component" value="Unassembled WGS sequence"/>
</dbReference>
<gene>
    <name evidence="1" type="ORF">EOE66_14485</name>
</gene>
<dbReference type="RefSeq" id="WP_128229429.1">
    <property type="nucleotide sequence ID" value="NZ_SACR01000004.1"/>
</dbReference>
<evidence type="ECO:0000313" key="2">
    <source>
        <dbReference type="Proteomes" id="UP000285575"/>
    </source>
</evidence>
<comment type="caution">
    <text evidence="1">The sequence shown here is derived from an EMBL/GenBank/DDBJ whole genome shotgun (WGS) entry which is preliminary data.</text>
</comment>